<dbReference type="EMBL" id="CP045906">
    <property type="protein sequence ID" value="QQP34852.1"/>
    <property type="molecule type" value="Genomic_DNA"/>
</dbReference>
<accession>A0A7T8GNJ7</accession>
<gene>
    <name evidence="1" type="ORF">FKW44_022891</name>
</gene>
<proteinExistence type="predicted"/>
<name>A0A7T8GNJ7_CALRO</name>
<protein>
    <submittedName>
        <fullName evidence="1">Sodium/potassium-transporting ATPase subunit alpha</fullName>
    </submittedName>
</protein>
<evidence type="ECO:0000313" key="1">
    <source>
        <dbReference type="EMBL" id="QQP34852.1"/>
    </source>
</evidence>
<feature type="non-terminal residue" evidence="1">
    <location>
        <position position="1"/>
    </location>
</feature>
<reference evidence="2" key="1">
    <citation type="submission" date="2021-01" db="EMBL/GenBank/DDBJ databases">
        <title>Caligus Genome Assembly.</title>
        <authorList>
            <person name="Gallardo-Escarate C."/>
        </authorList>
    </citation>
    <scope>NUCLEOTIDE SEQUENCE [LARGE SCALE GENOMIC DNA]</scope>
</reference>
<evidence type="ECO:0000313" key="2">
    <source>
        <dbReference type="Proteomes" id="UP000595437"/>
    </source>
</evidence>
<organism evidence="1 2">
    <name type="scientific">Caligus rogercresseyi</name>
    <name type="common">Sea louse</name>
    <dbReference type="NCBI Taxonomy" id="217165"/>
    <lineage>
        <taxon>Eukaryota</taxon>
        <taxon>Metazoa</taxon>
        <taxon>Ecdysozoa</taxon>
        <taxon>Arthropoda</taxon>
        <taxon>Crustacea</taxon>
        <taxon>Multicrustacea</taxon>
        <taxon>Hexanauplia</taxon>
        <taxon>Copepoda</taxon>
        <taxon>Siphonostomatoida</taxon>
        <taxon>Caligidae</taxon>
        <taxon>Caligus</taxon>
    </lineage>
</organism>
<dbReference type="Proteomes" id="UP000595437">
    <property type="component" value="Chromosome 17"/>
</dbReference>
<sequence length="202" mass="22848">MDGERRLRGDLPINDMTLTFWRQRCPRGRQPNGTRWHKVYRKTPYTSRYLSQDALDGGGGDTYSNEDAHKLGLHDLFVRLLTDPQTASRTIKSGRMRSSMASTTSVRTLKCPNGFAWLNIYLVDAALSSGLGLSSALPTTPFTADKWRIHLEMMHILEHVPCRDICDGGIFILSRYENLVPKMAKVLRNSVEQDIPAQDIVL</sequence>
<keyword evidence="2" id="KW-1185">Reference proteome</keyword>
<dbReference type="AlphaFoldDB" id="A0A7T8GNJ7"/>